<accession>A0A9P1MYR6</accession>
<protein>
    <recommendedName>
        <fullName evidence="4">Nucleotide-diphospho-sugar transferase domain-containing protein</fullName>
    </recommendedName>
</protein>
<dbReference type="InterPro" id="IPR004988">
    <property type="entry name" value="DUF273"/>
</dbReference>
<keyword evidence="3" id="KW-1185">Reference proteome</keyword>
<evidence type="ECO:0000313" key="2">
    <source>
        <dbReference type="EMBL" id="CAI5443738.1"/>
    </source>
</evidence>
<evidence type="ECO:0000313" key="3">
    <source>
        <dbReference type="Proteomes" id="UP001152747"/>
    </source>
</evidence>
<proteinExistence type="predicted"/>
<dbReference type="Gene3D" id="3.90.550.10">
    <property type="entry name" value="Spore Coat Polysaccharide Biosynthesis Protein SpsA, Chain A"/>
    <property type="match status" value="1"/>
</dbReference>
<evidence type="ECO:0000256" key="1">
    <source>
        <dbReference type="SAM" id="SignalP"/>
    </source>
</evidence>
<sequence length="361" mass="42922">MRLSKFTLLLIFSTIILICLCVFQHQSNSHYICSRKVPQLQNKNVSSKLNIGIVIVLNRNSTREDYRIALDTVECYAKIQNYQFLYLNETDFDDRCKQPDYLFRRHCIVAQVLPEFDAIVFLDADIGVVNPNRRIEEFLDDSKDIIFYDRFFNWEVAMGSYIIRNTKYAKDALMNFSDYNYKLPNCFHGKDNGILQLFLAEFLFPQSQMQIENCQKIYNKSKSWDDLFIFQACIRAIMGTSTEFGKVRIMHKGKAWVRDNWLSNSKWNPETDFMFHAWKMNELEKTPKIVRLVENRYKWYNPLAGEINLKKCGPNNSTWNYDSRLFEDSHKILGKLEQIEKRIHFDFVKSISRMTEILNRK</sequence>
<gene>
    <name evidence="2" type="ORF">CAMP_LOCUS6375</name>
</gene>
<keyword evidence="1" id="KW-0732">Signal</keyword>
<reference evidence="2" key="1">
    <citation type="submission" date="2022-11" db="EMBL/GenBank/DDBJ databases">
        <authorList>
            <person name="Kikuchi T."/>
        </authorList>
    </citation>
    <scope>NUCLEOTIDE SEQUENCE</scope>
    <source>
        <strain evidence="2">PS1010</strain>
    </source>
</reference>
<dbReference type="InterPro" id="IPR029044">
    <property type="entry name" value="Nucleotide-diphossugar_trans"/>
</dbReference>
<dbReference type="SUPFAM" id="SSF53448">
    <property type="entry name" value="Nucleotide-diphospho-sugar transferases"/>
    <property type="match status" value="1"/>
</dbReference>
<dbReference type="PANTHER" id="PTHR31562:SF9">
    <property type="entry name" value="GLYCOSYLTRANSFERASE FAMILY 8 PROTEIN"/>
    <property type="match status" value="1"/>
</dbReference>
<dbReference type="PANTHER" id="PTHR31562">
    <property type="entry name" value="PROTEIN CBG18972"/>
    <property type="match status" value="1"/>
</dbReference>
<dbReference type="Pfam" id="PF03314">
    <property type="entry name" value="DUF273"/>
    <property type="match status" value="1"/>
</dbReference>
<dbReference type="OrthoDB" id="407658at2759"/>
<dbReference type="Proteomes" id="UP001152747">
    <property type="component" value="Unassembled WGS sequence"/>
</dbReference>
<comment type="caution">
    <text evidence="2">The sequence shown here is derived from an EMBL/GenBank/DDBJ whole genome shotgun (WGS) entry which is preliminary data.</text>
</comment>
<dbReference type="AlphaFoldDB" id="A0A9P1MYR6"/>
<feature type="chain" id="PRO_5040150481" description="Nucleotide-diphospho-sugar transferase domain-containing protein" evidence="1">
    <location>
        <begin position="30"/>
        <end position="361"/>
    </location>
</feature>
<name>A0A9P1MYR6_9PELO</name>
<dbReference type="EMBL" id="CANHGI010000002">
    <property type="protein sequence ID" value="CAI5443738.1"/>
    <property type="molecule type" value="Genomic_DNA"/>
</dbReference>
<evidence type="ECO:0008006" key="4">
    <source>
        <dbReference type="Google" id="ProtNLM"/>
    </source>
</evidence>
<feature type="signal peptide" evidence="1">
    <location>
        <begin position="1"/>
        <end position="29"/>
    </location>
</feature>
<organism evidence="2 3">
    <name type="scientific">Caenorhabditis angaria</name>
    <dbReference type="NCBI Taxonomy" id="860376"/>
    <lineage>
        <taxon>Eukaryota</taxon>
        <taxon>Metazoa</taxon>
        <taxon>Ecdysozoa</taxon>
        <taxon>Nematoda</taxon>
        <taxon>Chromadorea</taxon>
        <taxon>Rhabditida</taxon>
        <taxon>Rhabditina</taxon>
        <taxon>Rhabditomorpha</taxon>
        <taxon>Rhabditoidea</taxon>
        <taxon>Rhabditidae</taxon>
        <taxon>Peloderinae</taxon>
        <taxon>Caenorhabditis</taxon>
    </lineage>
</organism>